<proteinExistence type="predicted"/>
<accession>A0A1G5GAH2</accession>
<dbReference type="Proteomes" id="UP000199502">
    <property type="component" value="Unassembled WGS sequence"/>
</dbReference>
<evidence type="ECO:0008006" key="3">
    <source>
        <dbReference type="Google" id="ProtNLM"/>
    </source>
</evidence>
<dbReference type="STRING" id="336292.SAMN05660710_01685"/>
<evidence type="ECO:0000313" key="1">
    <source>
        <dbReference type="EMBL" id="SCY48616.1"/>
    </source>
</evidence>
<sequence>MRNVAVLVVVLVVVVLLLNGCGVDGAPERPGAPAAGLSLSGHAVVGVQTGL</sequence>
<gene>
    <name evidence="1" type="ORF">SAMN05660710_01685</name>
</gene>
<reference evidence="1 2" key="1">
    <citation type="submission" date="2016-10" db="EMBL/GenBank/DDBJ databases">
        <authorList>
            <person name="de Groot N.N."/>
        </authorList>
    </citation>
    <scope>NUCLEOTIDE SEQUENCE [LARGE SCALE GENOMIC DNA]</scope>
    <source>
        <strain evidence="1 2">CGMCC 1.8925</strain>
    </source>
</reference>
<evidence type="ECO:0000313" key="2">
    <source>
        <dbReference type="Proteomes" id="UP000199502"/>
    </source>
</evidence>
<dbReference type="AlphaFoldDB" id="A0A1G5GAH2"/>
<organism evidence="1 2">
    <name type="scientific">Paracoccus tibetensis</name>
    <dbReference type="NCBI Taxonomy" id="336292"/>
    <lineage>
        <taxon>Bacteria</taxon>
        <taxon>Pseudomonadati</taxon>
        <taxon>Pseudomonadota</taxon>
        <taxon>Alphaproteobacteria</taxon>
        <taxon>Rhodobacterales</taxon>
        <taxon>Paracoccaceae</taxon>
        <taxon>Paracoccus</taxon>
    </lineage>
</organism>
<dbReference type="EMBL" id="FMVT01000005">
    <property type="protein sequence ID" value="SCY48616.1"/>
    <property type="molecule type" value="Genomic_DNA"/>
</dbReference>
<keyword evidence="2" id="KW-1185">Reference proteome</keyword>
<protein>
    <recommendedName>
        <fullName evidence="3">Argininosuccinate lyase</fullName>
    </recommendedName>
</protein>
<dbReference type="RefSeq" id="WP_175453279.1">
    <property type="nucleotide sequence ID" value="NZ_FMVT01000005.1"/>
</dbReference>
<name>A0A1G5GAH2_9RHOB</name>